<proteinExistence type="inferred from homology"/>
<name>A0A7X1F959_9SPHN</name>
<dbReference type="GO" id="GO:0016485">
    <property type="term" value="P:protein processing"/>
    <property type="evidence" value="ECO:0007669"/>
    <property type="project" value="TreeGrafter"/>
</dbReference>
<accession>A0A7X1F959</accession>
<dbReference type="GO" id="GO:0005886">
    <property type="term" value="C:plasma membrane"/>
    <property type="evidence" value="ECO:0007669"/>
    <property type="project" value="TreeGrafter"/>
</dbReference>
<gene>
    <name evidence="11" type="ORF">H7F49_13605</name>
</gene>
<evidence type="ECO:0000313" key="11">
    <source>
        <dbReference type="EMBL" id="MBC2652733.1"/>
    </source>
</evidence>
<dbReference type="InterPro" id="IPR042089">
    <property type="entry name" value="Peptidase_M13_dom_2"/>
</dbReference>
<evidence type="ECO:0000256" key="8">
    <source>
        <dbReference type="SAM" id="SignalP"/>
    </source>
</evidence>
<dbReference type="PANTHER" id="PTHR11733:SF167">
    <property type="entry name" value="FI17812P1-RELATED"/>
    <property type="match status" value="1"/>
</dbReference>
<protein>
    <submittedName>
        <fullName evidence="11">M13 family metallopeptidase</fullName>
    </submittedName>
</protein>
<keyword evidence="12" id="KW-1185">Reference proteome</keyword>
<keyword evidence="6" id="KW-0862">Zinc</keyword>
<evidence type="ECO:0000256" key="4">
    <source>
        <dbReference type="ARBA" id="ARBA00022723"/>
    </source>
</evidence>
<comment type="caution">
    <text evidence="11">The sequence shown here is derived from an EMBL/GenBank/DDBJ whole genome shotgun (WGS) entry which is preliminary data.</text>
</comment>
<feature type="chain" id="PRO_5031112946" evidence="8">
    <location>
        <begin position="25"/>
        <end position="720"/>
    </location>
</feature>
<evidence type="ECO:0000256" key="3">
    <source>
        <dbReference type="ARBA" id="ARBA00022670"/>
    </source>
</evidence>
<evidence type="ECO:0000256" key="6">
    <source>
        <dbReference type="ARBA" id="ARBA00022833"/>
    </source>
</evidence>
<evidence type="ECO:0000256" key="2">
    <source>
        <dbReference type="ARBA" id="ARBA00007357"/>
    </source>
</evidence>
<evidence type="ECO:0000313" key="12">
    <source>
        <dbReference type="Proteomes" id="UP000520156"/>
    </source>
</evidence>
<dbReference type="EMBL" id="JACLAU010000025">
    <property type="protein sequence ID" value="MBC2652733.1"/>
    <property type="molecule type" value="Genomic_DNA"/>
</dbReference>
<dbReference type="Proteomes" id="UP000520156">
    <property type="component" value="Unassembled WGS sequence"/>
</dbReference>
<keyword evidence="3" id="KW-0645">Protease</keyword>
<evidence type="ECO:0000256" key="5">
    <source>
        <dbReference type="ARBA" id="ARBA00022801"/>
    </source>
</evidence>
<dbReference type="InterPro" id="IPR024079">
    <property type="entry name" value="MetalloPept_cat_dom_sf"/>
</dbReference>
<dbReference type="GO" id="GO:0046872">
    <property type="term" value="F:metal ion binding"/>
    <property type="evidence" value="ECO:0007669"/>
    <property type="project" value="UniProtKB-KW"/>
</dbReference>
<dbReference type="AlphaFoldDB" id="A0A7X1F959"/>
<dbReference type="Gene3D" id="3.40.390.10">
    <property type="entry name" value="Collagenase (Catalytic Domain)"/>
    <property type="match status" value="1"/>
</dbReference>
<sequence length="720" mass="78122">MTKAFLLAASGAALALTLIAPATAQTAAPTPSAPAAAAAAASDEVGDWGKAGLQTQWIDRAVKPGDDFFRYVNGKWVDQFEIPSDRTAWGSFHQLRALSESRVRAILDDLAAKKPAPGSDEGRILAVYTAFMDQDAIEAAGLTPARPLLDKIAAVRSADDLLPLFAAPGLPSPFDAGVDADPKQSDRYALQLSLGGLGLPDRDYYLSDNPRFPPIRAQYKAYTAMLLGEAGIADPQGMAEKVYALETELARASWDRAVSRDSDLTYHKLTVAEIAALPGGADLLAFIRANGPTAAAAPAVIMAELPLTPEQIEKARLTPDDLKAKVGGGIPAALGLIRSQPLDVWKAWLAARFLSGHAAYLPKRIDDANFAFYGKLLSGQPEQRARWKRAVDVVERQLGDLLGQIYAARYFPAANRAAMTELVGNLRKAMAANLAELSWMGPATRAQAEAKLAAFTPKIGSTDKWKDYAGLTVAPNTAFANALAASTWQSAFYDKRIGQPIDRSEWYMQPQTVNAYYSPQRNEIVFPAAILQPPFFNLSADPAVNYGAIGAVIGHEMGHGFDDQGAKFDGTGNLRDWWTDADKKNFVALTDRLVDQYNKLCPFDGGKTCVNGRLTLGENIGDIGGVSLAYRAYKLSLGGKPAPVIDGLTGDQRFFMGYAQVWRSKYREETARQLLLIDPHSPAKYRVNGIVRNFPEWYQAFGVKPGDALYLPPEQRIRIW</sequence>
<dbReference type="RefSeq" id="WP_185684127.1">
    <property type="nucleotide sequence ID" value="NZ_JACLAU010000025.1"/>
</dbReference>
<evidence type="ECO:0000256" key="7">
    <source>
        <dbReference type="ARBA" id="ARBA00023049"/>
    </source>
</evidence>
<dbReference type="PANTHER" id="PTHR11733">
    <property type="entry name" value="ZINC METALLOPROTEASE FAMILY M13 NEPRILYSIN-RELATED"/>
    <property type="match status" value="1"/>
</dbReference>
<feature type="domain" description="Peptidase M13 N-terminal" evidence="10">
    <location>
        <begin position="64"/>
        <end position="460"/>
    </location>
</feature>
<evidence type="ECO:0000256" key="1">
    <source>
        <dbReference type="ARBA" id="ARBA00001947"/>
    </source>
</evidence>
<dbReference type="CDD" id="cd08662">
    <property type="entry name" value="M13"/>
    <property type="match status" value="1"/>
</dbReference>
<dbReference type="GO" id="GO:0004222">
    <property type="term" value="F:metalloendopeptidase activity"/>
    <property type="evidence" value="ECO:0007669"/>
    <property type="project" value="InterPro"/>
</dbReference>
<dbReference type="PRINTS" id="PR00786">
    <property type="entry name" value="NEPRILYSIN"/>
</dbReference>
<dbReference type="SUPFAM" id="SSF55486">
    <property type="entry name" value="Metalloproteases ('zincins'), catalytic domain"/>
    <property type="match status" value="1"/>
</dbReference>
<organism evidence="11 12">
    <name type="scientific">Novosphingobium aerophilum</name>
    <dbReference type="NCBI Taxonomy" id="2839843"/>
    <lineage>
        <taxon>Bacteria</taxon>
        <taxon>Pseudomonadati</taxon>
        <taxon>Pseudomonadota</taxon>
        <taxon>Alphaproteobacteria</taxon>
        <taxon>Sphingomonadales</taxon>
        <taxon>Sphingomonadaceae</taxon>
        <taxon>Novosphingobium</taxon>
    </lineage>
</organism>
<dbReference type="Pfam" id="PF05649">
    <property type="entry name" value="Peptidase_M13_N"/>
    <property type="match status" value="1"/>
</dbReference>
<keyword evidence="8" id="KW-0732">Signal</keyword>
<feature type="domain" description="Peptidase M13 C-terminal" evidence="9">
    <location>
        <begin position="514"/>
        <end position="717"/>
    </location>
</feature>
<keyword evidence="4" id="KW-0479">Metal-binding</keyword>
<reference evidence="11 12" key="1">
    <citation type="submission" date="2020-08" db="EMBL/GenBank/DDBJ databases">
        <title>The genome sequence of Novosphingobium flavum 4Y4.</title>
        <authorList>
            <person name="Liu Y."/>
        </authorList>
    </citation>
    <scope>NUCLEOTIDE SEQUENCE [LARGE SCALE GENOMIC DNA]</scope>
    <source>
        <strain evidence="11 12">4Y4</strain>
    </source>
</reference>
<dbReference type="InterPro" id="IPR000718">
    <property type="entry name" value="Peptidase_M13"/>
</dbReference>
<evidence type="ECO:0000259" key="10">
    <source>
        <dbReference type="Pfam" id="PF05649"/>
    </source>
</evidence>
<dbReference type="PROSITE" id="PS51885">
    <property type="entry name" value="NEPRILYSIN"/>
    <property type="match status" value="1"/>
</dbReference>
<comment type="cofactor">
    <cofactor evidence="1">
        <name>Zn(2+)</name>
        <dbReference type="ChEBI" id="CHEBI:29105"/>
    </cofactor>
</comment>
<feature type="signal peptide" evidence="8">
    <location>
        <begin position="1"/>
        <end position="24"/>
    </location>
</feature>
<dbReference type="InterPro" id="IPR008753">
    <property type="entry name" value="Peptidase_M13_N"/>
</dbReference>
<dbReference type="Gene3D" id="1.10.1380.10">
    <property type="entry name" value="Neutral endopeptidase , domain2"/>
    <property type="match status" value="1"/>
</dbReference>
<dbReference type="InterPro" id="IPR018497">
    <property type="entry name" value="Peptidase_M13_C"/>
</dbReference>
<evidence type="ECO:0000259" key="9">
    <source>
        <dbReference type="Pfam" id="PF01431"/>
    </source>
</evidence>
<comment type="similarity">
    <text evidence="2">Belongs to the peptidase M13 family.</text>
</comment>
<keyword evidence="7" id="KW-0482">Metalloprotease</keyword>
<dbReference type="Pfam" id="PF01431">
    <property type="entry name" value="Peptidase_M13"/>
    <property type="match status" value="1"/>
</dbReference>
<keyword evidence="5" id="KW-0378">Hydrolase</keyword>